<protein>
    <submittedName>
        <fullName evidence="1">Uncharacterized protein</fullName>
    </submittedName>
</protein>
<proteinExistence type="predicted"/>
<dbReference type="AlphaFoldDB" id="N0BIZ5"/>
<sequence length="118" mass="13160">MRFLPVLLLFLAAFLPGCSSVEHKATENKTEVSKVSEKVKQTVNETEILKTAGVENASVTMLTPQNLTKLAKKYPAIYGNLPNKTLYQIKTENLLIIVDAEEKKVLRKFKLVGIKLGE</sequence>
<keyword evidence="2" id="KW-1185">Reference proteome</keyword>
<organism evidence="1 2">
    <name type="scientific">Archaeoglobus sulfaticallidus PM70-1</name>
    <dbReference type="NCBI Taxonomy" id="387631"/>
    <lineage>
        <taxon>Archaea</taxon>
        <taxon>Methanobacteriati</taxon>
        <taxon>Methanobacteriota</taxon>
        <taxon>Archaeoglobi</taxon>
        <taxon>Archaeoglobales</taxon>
        <taxon>Archaeoglobaceae</taxon>
        <taxon>Archaeoglobus</taxon>
    </lineage>
</organism>
<dbReference type="RefSeq" id="WP_015589724.1">
    <property type="nucleotide sequence ID" value="NC_021169.1"/>
</dbReference>
<dbReference type="STRING" id="387631.Asulf_00089"/>
<dbReference type="GeneID" id="15391735"/>
<reference evidence="1 2" key="1">
    <citation type="journal article" date="2013" name="Genome Announc.">
        <title>Complete Genome Sequence of the Thermophilic and Facultatively Chemolithoautotrophic Sulfate Reducer Archaeoglobus sulfaticallidus Strain PM70-1T.</title>
        <authorList>
            <person name="Stokke R."/>
            <person name="Hocking W.P."/>
            <person name="Steinsbu B.O."/>
            <person name="Steen I.H."/>
        </authorList>
    </citation>
    <scope>NUCLEOTIDE SEQUENCE [LARGE SCALE GENOMIC DNA]</scope>
    <source>
        <strain evidence="1">PM70-1</strain>
    </source>
</reference>
<evidence type="ECO:0000313" key="2">
    <source>
        <dbReference type="Proteomes" id="UP000013307"/>
    </source>
</evidence>
<accession>N0BIZ5</accession>
<dbReference type="HOGENOM" id="CLU_2067674_0_0_2"/>
<dbReference type="Proteomes" id="UP000013307">
    <property type="component" value="Chromosome"/>
</dbReference>
<gene>
    <name evidence="1" type="ORF">Asulf_00089</name>
</gene>
<dbReference type="EMBL" id="CP005290">
    <property type="protein sequence ID" value="AGK60125.1"/>
    <property type="molecule type" value="Genomic_DNA"/>
</dbReference>
<evidence type="ECO:0000313" key="1">
    <source>
        <dbReference type="EMBL" id="AGK60125.1"/>
    </source>
</evidence>
<name>N0BIZ5_9EURY</name>
<dbReference type="KEGG" id="ast:Asulf_00089"/>